<feature type="chain" id="PRO_5030714589" evidence="2">
    <location>
        <begin position="27"/>
        <end position="80"/>
    </location>
</feature>
<dbReference type="Gramene" id="evm.model.02.2706">
    <property type="protein sequence ID" value="cds.evm.model.02.2706"/>
    <property type="gene ID" value="evm.TU.02.2706"/>
</dbReference>
<accession>A0A803NYG9</accession>
<dbReference type="EnsemblPlants" id="evm.model.02.2706">
    <property type="protein sequence ID" value="cds.evm.model.02.2706"/>
    <property type="gene ID" value="evm.TU.02.2706"/>
</dbReference>
<reference evidence="3" key="1">
    <citation type="submission" date="2018-11" db="EMBL/GenBank/DDBJ databases">
        <authorList>
            <person name="Grassa J C."/>
        </authorList>
    </citation>
    <scope>NUCLEOTIDE SEQUENCE [LARGE SCALE GENOMIC DNA]</scope>
</reference>
<feature type="signal peptide" evidence="2">
    <location>
        <begin position="1"/>
        <end position="26"/>
    </location>
</feature>
<evidence type="ECO:0000256" key="1">
    <source>
        <dbReference type="SAM" id="MobiDB-lite"/>
    </source>
</evidence>
<feature type="region of interest" description="Disordered" evidence="1">
    <location>
        <begin position="58"/>
        <end position="80"/>
    </location>
</feature>
<evidence type="ECO:0000313" key="4">
    <source>
        <dbReference type="Proteomes" id="UP000596661"/>
    </source>
</evidence>
<dbReference type="EMBL" id="UZAU01000235">
    <property type="status" value="NOT_ANNOTATED_CDS"/>
    <property type="molecule type" value="Genomic_DNA"/>
</dbReference>
<dbReference type="OMA" id="KFNPPTY"/>
<organism evidence="3 4">
    <name type="scientific">Cannabis sativa</name>
    <name type="common">Hemp</name>
    <name type="synonym">Marijuana</name>
    <dbReference type="NCBI Taxonomy" id="3483"/>
    <lineage>
        <taxon>Eukaryota</taxon>
        <taxon>Viridiplantae</taxon>
        <taxon>Streptophyta</taxon>
        <taxon>Embryophyta</taxon>
        <taxon>Tracheophyta</taxon>
        <taxon>Spermatophyta</taxon>
        <taxon>Magnoliopsida</taxon>
        <taxon>eudicotyledons</taxon>
        <taxon>Gunneridae</taxon>
        <taxon>Pentapetalae</taxon>
        <taxon>rosids</taxon>
        <taxon>fabids</taxon>
        <taxon>Rosales</taxon>
        <taxon>Cannabaceae</taxon>
        <taxon>Cannabis</taxon>
    </lineage>
</organism>
<dbReference type="AlphaFoldDB" id="A0A803NYG9"/>
<evidence type="ECO:0000256" key="2">
    <source>
        <dbReference type="SAM" id="SignalP"/>
    </source>
</evidence>
<evidence type="ECO:0000313" key="3">
    <source>
        <dbReference type="EnsemblPlants" id="cds.evm.model.02.2706"/>
    </source>
</evidence>
<feature type="compositionally biased region" description="Polar residues" evidence="1">
    <location>
        <begin position="68"/>
        <end position="80"/>
    </location>
</feature>
<proteinExistence type="predicted"/>
<sequence>MKALSRFLAAFALTVSLILSSWSCEARVISKLHPSSPSSSTQAVKDLQINRTTPYQQVKSNFRRIPRSGSNPIQNKYSPP</sequence>
<keyword evidence="2" id="KW-0732">Signal</keyword>
<name>A0A803NYG9_CANSA</name>
<reference evidence="3" key="2">
    <citation type="submission" date="2021-03" db="UniProtKB">
        <authorList>
            <consortium name="EnsemblPlants"/>
        </authorList>
    </citation>
    <scope>IDENTIFICATION</scope>
</reference>
<protein>
    <submittedName>
        <fullName evidence="3">Uncharacterized protein</fullName>
    </submittedName>
</protein>
<keyword evidence="4" id="KW-1185">Reference proteome</keyword>
<dbReference type="Proteomes" id="UP000596661">
    <property type="component" value="Chromosome 2"/>
</dbReference>